<comment type="caution">
    <text evidence="3">The sequence shown here is derived from an EMBL/GenBank/DDBJ whole genome shotgun (WGS) entry which is preliminary data.</text>
</comment>
<accession>A0A6G3TA65</accession>
<keyword evidence="2" id="KW-0812">Transmembrane</keyword>
<dbReference type="AlphaFoldDB" id="A0A6G3TA65"/>
<evidence type="ECO:0000313" key="4">
    <source>
        <dbReference type="Proteomes" id="UP000475666"/>
    </source>
</evidence>
<protein>
    <submittedName>
        <fullName evidence="3">Fatty acid desaturase</fullName>
    </submittedName>
</protein>
<dbReference type="EMBL" id="JAAGMQ010000276">
    <property type="protein sequence ID" value="NEC33483.1"/>
    <property type="molecule type" value="Genomic_DNA"/>
</dbReference>
<sequence>MTTHAAPPPPDTTSNATRLLCAGTYLDPHYRKAVIRELLTHRYRVVAPSYGYDAAPVLAHALAAHNLRRNQLIALAAGAVVIALLMAAGVLGGWTAALFAFWLAWATMFLRRLAILQTLAEHLAPQADDRTGFDGSHPITSRLTPELVGKINREQASDTVYYGGYKPFIGAGHSVKRWANAELLLGAPKSRAGALGQNLLNGHVPAQHGPADGTNGAGSADGTGGGGRTERKPIIPFTVDDITTRVCEELLAELRDKPAPSHRVELLSVDRRRFTKAVRTAEGSDPVAVLLDTPDPGHPDHTAAHWREDYDARREYLCVRIGAWQQELVTSVFIGFDIKGSTLHTEFYTYVLGPLPESFHLADRLPAAIDGRLMCRIAWDVTRSAPGELLRLITNPLRERLPSRFSTDTVRKLVGQPADTSEFRLGRYALTAVDCGALTSVRELAPDHDFHHFFQESDAIKYIQIIERHLLQIVGDFLRDHDVDTREHEANQTNILQQNFGANSTNNFGGNQSVGNTNTTQTFGNNSGVTREARQA</sequence>
<dbReference type="Proteomes" id="UP000475666">
    <property type="component" value="Unassembled WGS sequence"/>
</dbReference>
<reference evidence="3 4" key="1">
    <citation type="submission" date="2020-01" db="EMBL/GenBank/DDBJ databases">
        <title>Insect and environment-associated Actinomycetes.</title>
        <authorList>
            <person name="Currrie C."/>
            <person name="Chevrette M."/>
            <person name="Carlson C."/>
            <person name="Stubbendieck R."/>
            <person name="Wendt-Pienkowski E."/>
        </authorList>
    </citation>
    <scope>NUCLEOTIDE SEQUENCE [LARGE SCALE GENOMIC DNA]</scope>
    <source>
        <strain evidence="3 4">SID7739</strain>
    </source>
</reference>
<feature type="compositionally biased region" description="Low complexity" evidence="1">
    <location>
        <begin position="516"/>
        <end position="528"/>
    </location>
</feature>
<organism evidence="3 4">
    <name type="scientific">Streptomyces rubrogriseus</name>
    <dbReference type="NCBI Taxonomy" id="194673"/>
    <lineage>
        <taxon>Bacteria</taxon>
        <taxon>Bacillati</taxon>
        <taxon>Actinomycetota</taxon>
        <taxon>Actinomycetes</taxon>
        <taxon>Kitasatosporales</taxon>
        <taxon>Streptomycetaceae</taxon>
        <taxon>Streptomyces</taxon>
        <taxon>Streptomyces violaceoruber group</taxon>
    </lineage>
</organism>
<feature type="region of interest" description="Disordered" evidence="1">
    <location>
        <begin position="204"/>
        <end position="233"/>
    </location>
</feature>
<proteinExistence type="predicted"/>
<evidence type="ECO:0000313" key="3">
    <source>
        <dbReference type="EMBL" id="NEC33483.1"/>
    </source>
</evidence>
<name>A0A6G3TA65_9ACTN</name>
<evidence type="ECO:0000256" key="1">
    <source>
        <dbReference type="SAM" id="MobiDB-lite"/>
    </source>
</evidence>
<keyword evidence="2" id="KW-1133">Transmembrane helix</keyword>
<feature type="region of interest" description="Disordered" evidence="1">
    <location>
        <begin position="516"/>
        <end position="536"/>
    </location>
</feature>
<feature type="transmembrane region" description="Helical" evidence="2">
    <location>
        <begin position="72"/>
        <end position="105"/>
    </location>
</feature>
<dbReference type="RefSeq" id="WP_109034921.1">
    <property type="nucleotide sequence ID" value="NZ_BEWD01000011.1"/>
</dbReference>
<keyword evidence="2" id="KW-0472">Membrane</keyword>
<dbReference type="GeneID" id="96649885"/>
<feature type="compositionally biased region" description="Gly residues" evidence="1">
    <location>
        <begin position="215"/>
        <end position="227"/>
    </location>
</feature>
<evidence type="ECO:0000256" key="2">
    <source>
        <dbReference type="SAM" id="Phobius"/>
    </source>
</evidence>
<gene>
    <name evidence="3" type="ORF">G3I66_09855</name>
</gene>